<organism evidence="3 5">
    <name type="scientific">Vibrio europaeus</name>
    <dbReference type="NCBI Taxonomy" id="300876"/>
    <lineage>
        <taxon>Bacteria</taxon>
        <taxon>Pseudomonadati</taxon>
        <taxon>Pseudomonadota</taxon>
        <taxon>Gammaproteobacteria</taxon>
        <taxon>Vibrionales</taxon>
        <taxon>Vibrionaceae</taxon>
        <taxon>Vibrio</taxon>
        <taxon>Vibrio oreintalis group</taxon>
    </lineage>
</organism>
<dbReference type="AlphaFoldDB" id="A0A178J4J8"/>
<reference evidence="3 5" key="1">
    <citation type="submission" date="2016-03" db="EMBL/GenBank/DDBJ databases">
        <title>Draft genome sequence of the Vibrio tubiashii subs. europaeus.</title>
        <authorList>
            <person name="Spinard E."/>
            <person name="Dubert J."/>
            <person name="Nelson D.R."/>
            <person name="Barja J.L."/>
        </authorList>
    </citation>
    <scope>NUCLEOTIDE SEQUENCE [LARGE SCALE GENOMIC DNA]</scope>
    <source>
        <strain evidence="5">PP-638</strain>
        <strain evidence="3">PP2-638</strain>
        <plasmid evidence="3">p251_like</plasmid>
    </source>
</reference>
<dbReference type="EMBL" id="CP053542">
    <property type="protein sequence ID" value="QJY38153.1"/>
    <property type="molecule type" value="Genomic_DNA"/>
</dbReference>
<evidence type="ECO:0000313" key="6">
    <source>
        <dbReference type="Proteomes" id="UP000501443"/>
    </source>
</evidence>
<reference evidence="4 6" key="2">
    <citation type="submission" date="2020-05" db="EMBL/GenBank/DDBJ databases">
        <title>First description outside Europe of the emergent pathogen for shellfish aquaculture Vibrio europaeus.</title>
        <authorList>
            <person name="Dubert J."/>
            <person name="Rojas R."/>
        </authorList>
    </citation>
    <scope>NUCLEOTIDE SEQUENCE [LARGE SCALE GENOMIC DNA]</scope>
    <source>
        <strain evidence="4 6">NPI-1</strain>
        <plasmid evidence="4">pVEu</plasmid>
        <plasmid evidence="6">pveu</plasmid>
    </source>
</reference>
<keyword evidence="1" id="KW-1133">Transmembrane helix</keyword>
<evidence type="ECO:0000313" key="5">
    <source>
        <dbReference type="Proteomes" id="UP000094761"/>
    </source>
</evidence>
<evidence type="ECO:0000256" key="1">
    <source>
        <dbReference type="SAM" id="Phobius"/>
    </source>
</evidence>
<accession>A0A178J4J8</accession>
<geneLocation type="plasmid" evidence="6">
    <name>pveu</name>
</geneLocation>
<feature type="transmembrane region" description="Helical" evidence="1">
    <location>
        <begin position="6"/>
        <end position="27"/>
    </location>
</feature>
<evidence type="ECO:0000313" key="2">
    <source>
        <dbReference type="EMBL" id="MDC5743502.1"/>
    </source>
</evidence>
<geneLocation type="plasmid" evidence="3">
    <name>p251_like</name>
</geneLocation>
<evidence type="ECO:0000313" key="4">
    <source>
        <dbReference type="EMBL" id="QJY38153.1"/>
    </source>
</evidence>
<keyword evidence="7" id="KW-1185">Reference proteome</keyword>
<proteinExistence type="predicted"/>
<reference evidence="2" key="3">
    <citation type="submission" date="2022-11" db="EMBL/GenBank/DDBJ databases">
        <title>Role of the vibriolysin VemA secreted by the emergent pathogen Vibrio europaeus in the colonization of Manila clam mucus.</title>
        <authorList>
            <person name="Martinez C."/>
            <person name="Rodriguez S."/>
            <person name="Vences A."/>
            <person name="Barja J.L."/>
            <person name="Toranzo A.E."/>
            <person name="Dubert J."/>
        </authorList>
    </citation>
    <scope>NUCLEOTIDE SEQUENCE</scope>
    <source>
        <strain evidence="2">3454</strain>
    </source>
</reference>
<dbReference type="EMBL" id="JAPFIT010000033">
    <property type="protein sequence ID" value="MDC5743502.1"/>
    <property type="molecule type" value="Genomic_DNA"/>
</dbReference>
<dbReference type="GeneID" id="78078831"/>
<keyword evidence="3" id="KW-0614">Plasmid</keyword>
<dbReference type="Proteomes" id="UP000501443">
    <property type="component" value="Plasmid pveu"/>
</dbReference>
<dbReference type="OrthoDB" id="5883041at2"/>
<dbReference type="Proteomes" id="UP001150001">
    <property type="component" value="Unassembled WGS sequence"/>
</dbReference>
<geneLocation type="plasmid" evidence="4">
    <name>pVEu</name>
</geneLocation>
<evidence type="ECO:0000313" key="7">
    <source>
        <dbReference type="Proteomes" id="UP001150001"/>
    </source>
</evidence>
<keyword evidence="1" id="KW-0472">Membrane</keyword>
<dbReference type="Proteomes" id="UP000094761">
    <property type="component" value="Unassembled WGS sequence"/>
</dbReference>
<dbReference type="RefSeq" id="WP_069669800.1">
    <property type="nucleotide sequence ID" value="NZ_CP053542.1"/>
</dbReference>
<sequence length="160" mass="18303">MNYASKWIVALIVTNLGVFAIIGVLNAKHHPAFLTERYNTLMFAHGSTYSSSGIEAFKQFYTVDQNWYGRHDLHSSFLSQGDKKTLKLYSSVYFWGDNLFSTSSPSYSKDYTPSVEPDVTEAHLIDQPVQQFFQTLYQDRYNFCYVSLLTSSVQCITADQ</sequence>
<name>A0A178J4J8_9VIBR</name>
<keyword evidence="1" id="KW-0812">Transmembrane</keyword>
<gene>
    <name evidence="3" type="ORF">AZ468_24230</name>
    <name evidence="4" type="ORF">HOO69_16400</name>
    <name evidence="2" type="ORF">OPW20_25915</name>
</gene>
<dbReference type="EMBL" id="LUAX01000008">
    <property type="protein sequence ID" value="OAM96801.1"/>
    <property type="molecule type" value="Genomic_DNA"/>
</dbReference>
<evidence type="ECO:0000313" key="3">
    <source>
        <dbReference type="EMBL" id="OAM96801.1"/>
    </source>
</evidence>
<protein>
    <submittedName>
        <fullName evidence="3">Uncharacterized protein</fullName>
    </submittedName>
</protein>